<gene>
    <name evidence="3" type="ORF">IV203_012839</name>
</gene>
<feature type="transmembrane region" description="Helical" evidence="2">
    <location>
        <begin position="101"/>
        <end position="122"/>
    </location>
</feature>
<name>A0A9K3M423_9STRA</name>
<organism evidence="3 4">
    <name type="scientific">Nitzschia inconspicua</name>
    <dbReference type="NCBI Taxonomy" id="303405"/>
    <lineage>
        <taxon>Eukaryota</taxon>
        <taxon>Sar</taxon>
        <taxon>Stramenopiles</taxon>
        <taxon>Ochrophyta</taxon>
        <taxon>Bacillariophyta</taxon>
        <taxon>Bacillariophyceae</taxon>
        <taxon>Bacillariophycidae</taxon>
        <taxon>Bacillariales</taxon>
        <taxon>Bacillariaceae</taxon>
        <taxon>Nitzschia</taxon>
    </lineage>
</organism>
<accession>A0A9K3M423</accession>
<sequence length="329" mass="37223">MVRLGKSLLNSNPNETITSSSSANHRSSNRKQSFATASSTYSSKNTAIPDSILIPLLAQKSYHLPNLTWKEDWIQWMRNNHIVFGICFCHKLHPIEWWERIIVLMGSMSFALIAINIYYVLWDLDHLVNSQNSGHYDGTTGFDPQNEVFYFSLFGATHIITEGTIVLWTFGGILNAIFDFCVWQTSACACCHPGGRCYDRCGFCSRRCNDLGSYILVPIILAVMALAVYSSYLRFHMNDQDDADVSAQTDDLYNVVTGGMLGQFSFLVKYFVELFLSWFVYFPILGTIMFSGILGCGGRLPILGGRPRDKAKIEKELSELNYRLERDSV</sequence>
<feature type="region of interest" description="Disordered" evidence="1">
    <location>
        <begin position="9"/>
        <end position="29"/>
    </location>
</feature>
<evidence type="ECO:0000256" key="1">
    <source>
        <dbReference type="SAM" id="MobiDB-lite"/>
    </source>
</evidence>
<dbReference type="EMBL" id="JAGRRH010000001">
    <property type="protein sequence ID" value="KAG7373744.1"/>
    <property type="molecule type" value="Genomic_DNA"/>
</dbReference>
<evidence type="ECO:0000313" key="3">
    <source>
        <dbReference type="EMBL" id="KAG7373744.1"/>
    </source>
</evidence>
<evidence type="ECO:0000256" key="2">
    <source>
        <dbReference type="SAM" id="Phobius"/>
    </source>
</evidence>
<feature type="transmembrane region" description="Helical" evidence="2">
    <location>
        <begin position="211"/>
        <end position="232"/>
    </location>
</feature>
<evidence type="ECO:0000313" key="4">
    <source>
        <dbReference type="Proteomes" id="UP000693970"/>
    </source>
</evidence>
<proteinExistence type="predicted"/>
<keyword evidence="4" id="KW-1185">Reference proteome</keyword>
<keyword evidence="2" id="KW-1133">Transmembrane helix</keyword>
<dbReference type="Proteomes" id="UP000693970">
    <property type="component" value="Unassembled WGS sequence"/>
</dbReference>
<feature type="compositionally biased region" description="Polar residues" evidence="1">
    <location>
        <begin position="9"/>
        <end position="18"/>
    </location>
</feature>
<reference evidence="3" key="1">
    <citation type="journal article" date="2021" name="Sci. Rep.">
        <title>Diploid genomic architecture of Nitzschia inconspicua, an elite biomass production diatom.</title>
        <authorList>
            <person name="Oliver A."/>
            <person name="Podell S."/>
            <person name="Pinowska A."/>
            <person name="Traller J.C."/>
            <person name="Smith S.R."/>
            <person name="McClure R."/>
            <person name="Beliaev A."/>
            <person name="Bohutskyi P."/>
            <person name="Hill E.A."/>
            <person name="Rabines A."/>
            <person name="Zheng H."/>
            <person name="Allen L.Z."/>
            <person name="Kuo A."/>
            <person name="Grigoriev I.V."/>
            <person name="Allen A.E."/>
            <person name="Hazlebeck D."/>
            <person name="Allen E.E."/>
        </authorList>
    </citation>
    <scope>NUCLEOTIDE SEQUENCE</scope>
    <source>
        <strain evidence="3">Hildebrandi</strain>
    </source>
</reference>
<dbReference type="AlphaFoldDB" id="A0A9K3M423"/>
<feature type="transmembrane region" description="Helical" evidence="2">
    <location>
        <begin position="278"/>
        <end position="302"/>
    </location>
</feature>
<protein>
    <submittedName>
        <fullName evidence="3">Uncharacterized protein</fullName>
    </submittedName>
</protein>
<dbReference type="OrthoDB" id="47465at2759"/>
<comment type="caution">
    <text evidence="3">The sequence shown here is derived from an EMBL/GenBank/DDBJ whole genome shotgun (WGS) entry which is preliminary data.</text>
</comment>
<keyword evidence="2" id="KW-0472">Membrane</keyword>
<keyword evidence="2" id="KW-0812">Transmembrane</keyword>
<reference evidence="3" key="2">
    <citation type="submission" date="2021-04" db="EMBL/GenBank/DDBJ databases">
        <authorList>
            <person name="Podell S."/>
        </authorList>
    </citation>
    <scope>NUCLEOTIDE SEQUENCE</scope>
    <source>
        <strain evidence="3">Hildebrandi</strain>
    </source>
</reference>